<evidence type="ECO:0000313" key="1">
    <source>
        <dbReference type="EMBL" id="MFD0803380.1"/>
    </source>
</evidence>
<dbReference type="Proteomes" id="UP001596956">
    <property type="component" value="Unassembled WGS sequence"/>
</dbReference>
<dbReference type="Gene3D" id="3.40.50.720">
    <property type="entry name" value="NAD(P)-binding Rossmann-like Domain"/>
    <property type="match status" value="1"/>
</dbReference>
<proteinExistence type="predicted"/>
<keyword evidence="2" id="KW-1185">Reference proteome</keyword>
<evidence type="ECO:0000313" key="2">
    <source>
        <dbReference type="Proteomes" id="UP001596956"/>
    </source>
</evidence>
<reference evidence="2" key="1">
    <citation type="journal article" date="2019" name="Int. J. Syst. Evol. Microbiol.">
        <title>The Global Catalogue of Microorganisms (GCM) 10K type strain sequencing project: providing services to taxonomists for standard genome sequencing and annotation.</title>
        <authorList>
            <consortium name="The Broad Institute Genomics Platform"/>
            <consortium name="The Broad Institute Genome Sequencing Center for Infectious Disease"/>
            <person name="Wu L."/>
            <person name="Ma J."/>
        </authorList>
    </citation>
    <scope>NUCLEOTIDE SEQUENCE [LARGE SCALE GENOMIC DNA]</scope>
    <source>
        <strain evidence="2">CCUG 63369</strain>
    </source>
</reference>
<protein>
    <recommendedName>
        <fullName evidence="3">Zinc-binding dehydrogenase</fullName>
    </recommendedName>
</protein>
<organism evidence="1 2">
    <name type="scientific">Streptomonospora algeriensis</name>
    <dbReference type="NCBI Taxonomy" id="995084"/>
    <lineage>
        <taxon>Bacteria</taxon>
        <taxon>Bacillati</taxon>
        <taxon>Actinomycetota</taxon>
        <taxon>Actinomycetes</taxon>
        <taxon>Streptosporangiales</taxon>
        <taxon>Nocardiopsidaceae</taxon>
        <taxon>Streptomonospora</taxon>
    </lineage>
</organism>
<evidence type="ECO:0008006" key="3">
    <source>
        <dbReference type="Google" id="ProtNLM"/>
    </source>
</evidence>
<dbReference type="Gene3D" id="3.90.180.10">
    <property type="entry name" value="Medium-chain alcohol dehydrogenases, catalytic domain"/>
    <property type="match status" value="1"/>
</dbReference>
<dbReference type="EMBL" id="JBHTHR010000862">
    <property type="protein sequence ID" value="MFD0803380.1"/>
    <property type="molecule type" value="Genomic_DNA"/>
</dbReference>
<accession>A0ABW3BJZ4</accession>
<sequence length="80" mass="8762">MGHTPRVPQPEWVAQAPQNAAWLVGDHMKRMPAFLDEVGAWPADGAIRADETFADGTENAPEAFLGMMRGENTGKMIVRL</sequence>
<gene>
    <name evidence="1" type="ORF">ACFQZU_18915</name>
</gene>
<name>A0ABW3BJZ4_9ACTN</name>
<dbReference type="SUPFAM" id="SSF50129">
    <property type="entry name" value="GroES-like"/>
    <property type="match status" value="1"/>
</dbReference>
<comment type="caution">
    <text evidence="1">The sequence shown here is derived from an EMBL/GenBank/DDBJ whole genome shotgun (WGS) entry which is preliminary data.</text>
</comment>
<dbReference type="InterPro" id="IPR011032">
    <property type="entry name" value="GroES-like_sf"/>
</dbReference>